<dbReference type="Proteomes" id="UP001497512">
    <property type="component" value="Chromosome 7"/>
</dbReference>
<reference evidence="1" key="1">
    <citation type="submission" date="2024-02" db="EMBL/GenBank/DDBJ databases">
        <authorList>
            <consortium name="ELIXIR-Norway"/>
            <consortium name="Elixir Norway"/>
        </authorList>
    </citation>
    <scope>NUCLEOTIDE SEQUENCE</scope>
</reference>
<evidence type="ECO:0000313" key="1">
    <source>
        <dbReference type="EMBL" id="CAK9231446.1"/>
    </source>
</evidence>
<protein>
    <recommendedName>
        <fullName evidence="3">MYND-type domain-containing protein</fullName>
    </recommendedName>
</protein>
<dbReference type="EMBL" id="OZ019899">
    <property type="protein sequence ID" value="CAK9231446.1"/>
    <property type="molecule type" value="Genomic_DNA"/>
</dbReference>
<accession>A0ABP0UWY5</accession>
<evidence type="ECO:0008006" key="3">
    <source>
        <dbReference type="Google" id="ProtNLM"/>
    </source>
</evidence>
<name>A0ABP0UWY5_9BRYO</name>
<evidence type="ECO:0000313" key="2">
    <source>
        <dbReference type="Proteomes" id="UP001497512"/>
    </source>
</evidence>
<proteinExistence type="predicted"/>
<organism evidence="1 2">
    <name type="scientific">Sphagnum troendelagicum</name>
    <dbReference type="NCBI Taxonomy" id="128251"/>
    <lineage>
        <taxon>Eukaryota</taxon>
        <taxon>Viridiplantae</taxon>
        <taxon>Streptophyta</taxon>
        <taxon>Embryophyta</taxon>
        <taxon>Bryophyta</taxon>
        <taxon>Sphagnophytina</taxon>
        <taxon>Sphagnopsida</taxon>
        <taxon>Sphagnales</taxon>
        <taxon>Sphagnaceae</taxon>
        <taxon>Sphagnum</taxon>
    </lineage>
</organism>
<gene>
    <name evidence="1" type="ORF">CSSPTR1EN2_LOCUS20625</name>
</gene>
<keyword evidence="2" id="KW-1185">Reference proteome</keyword>
<sequence>MSIARKEGRSSLEGSLGPFSCVNCAKVLNDDHRCTVLFCSQQCKMEAVERHRSMTQLWNPRIFSSEEYRNLLRAAILNAVALTTGKEEYDIISN</sequence>